<protein>
    <submittedName>
        <fullName evidence="1">Uncharacterized protein</fullName>
    </submittedName>
</protein>
<dbReference type="Proteomes" id="UP001589710">
    <property type="component" value="Unassembled WGS sequence"/>
</dbReference>
<organism evidence="1 2">
    <name type="scientific">Streptomyces yanii</name>
    <dbReference type="NCBI Taxonomy" id="78510"/>
    <lineage>
        <taxon>Bacteria</taxon>
        <taxon>Bacillati</taxon>
        <taxon>Actinomycetota</taxon>
        <taxon>Actinomycetes</taxon>
        <taxon>Kitasatosporales</taxon>
        <taxon>Streptomycetaceae</taxon>
        <taxon>Streptomyces</taxon>
    </lineage>
</organism>
<evidence type="ECO:0000313" key="1">
    <source>
        <dbReference type="EMBL" id="MFB9575594.1"/>
    </source>
</evidence>
<accession>A0ABV5RCR1</accession>
<sequence>MAGMSIIVCLPSSAVGRVDEAVAEAMAPFARDGVGAVERDVWDDFRICGGSVGLPGLADYEDDPRLIMDCPRWDGTLEPGLPGMCAGGPRGLIDFRDALRVRGAEHAGRVWDRWREVASRHPAADDESVFFYRHLAAAGTRASYETSQEAADYRAQPAVRAWAKVAPTMARPDIADHFSFGWDAVGIGQHSREEYVATYEFSLLPSRNVLTLGGWWYELDEAPQHGACHSRADCVHEPDVDEGHLGVQSYLLALRADTLLVNVRCHV</sequence>
<gene>
    <name evidence="1" type="ORF">ACFFTL_25785</name>
</gene>
<evidence type="ECO:0000313" key="2">
    <source>
        <dbReference type="Proteomes" id="UP001589710"/>
    </source>
</evidence>
<comment type="caution">
    <text evidence="1">The sequence shown here is derived from an EMBL/GenBank/DDBJ whole genome shotgun (WGS) entry which is preliminary data.</text>
</comment>
<dbReference type="EMBL" id="JBHMCG010000112">
    <property type="protein sequence ID" value="MFB9575594.1"/>
    <property type="molecule type" value="Genomic_DNA"/>
</dbReference>
<name>A0ABV5RCR1_9ACTN</name>
<keyword evidence="2" id="KW-1185">Reference proteome</keyword>
<reference evidence="1 2" key="1">
    <citation type="submission" date="2024-09" db="EMBL/GenBank/DDBJ databases">
        <authorList>
            <person name="Sun Q."/>
            <person name="Mori K."/>
        </authorList>
    </citation>
    <scope>NUCLEOTIDE SEQUENCE [LARGE SCALE GENOMIC DNA]</scope>
    <source>
        <strain evidence="1 2">JCM 3331</strain>
    </source>
</reference>
<dbReference type="RefSeq" id="WP_345515491.1">
    <property type="nucleotide sequence ID" value="NZ_BAAAXD010000031.1"/>
</dbReference>
<proteinExistence type="predicted"/>